<accession>A0A816JSR1</accession>
<sequence>MFFRPPYILYGRNVMGESLVKTTNLQLVIKLIDKQIQNRISSMNHRESSAYQKSVATWFSFG</sequence>
<reference evidence="1" key="1">
    <citation type="submission" date="2021-01" db="EMBL/GenBank/DDBJ databases">
        <authorList>
            <consortium name="Genoscope - CEA"/>
            <person name="William W."/>
        </authorList>
    </citation>
    <scope>NUCLEOTIDE SEQUENCE</scope>
</reference>
<gene>
    <name evidence="1" type="ORF">DARMORV10_C04P49620.1</name>
</gene>
<dbReference type="AlphaFoldDB" id="A0A816JSR1"/>
<name>A0A816JSR1_BRANA</name>
<proteinExistence type="predicted"/>
<protein>
    <submittedName>
        <fullName evidence="1">(rape) hypothetical protein</fullName>
    </submittedName>
</protein>
<organism evidence="1">
    <name type="scientific">Brassica napus</name>
    <name type="common">Rape</name>
    <dbReference type="NCBI Taxonomy" id="3708"/>
    <lineage>
        <taxon>Eukaryota</taxon>
        <taxon>Viridiplantae</taxon>
        <taxon>Streptophyta</taxon>
        <taxon>Embryophyta</taxon>
        <taxon>Tracheophyta</taxon>
        <taxon>Spermatophyta</taxon>
        <taxon>Magnoliopsida</taxon>
        <taxon>eudicotyledons</taxon>
        <taxon>Gunneridae</taxon>
        <taxon>Pentapetalae</taxon>
        <taxon>rosids</taxon>
        <taxon>malvids</taxon>
        <taxon>Brassicales</taxon>
        <taxon>Brassicaceae</taxon>
        <taxon>Brassiceae</taxon>
        <taxon>Brassica</taxon>
    </lineage>
</organism>
<dbReference type="EMBL" id="HG994368">
    <property type="protein sequence ID" value="CAF1859929.1"/>
    <property type="molecule type" value="Genomic_DNA"/>
</dbReference>
<evidence type="ECO:0000313" key="1">
    <source>
        <dbReference type="EMBL" id="CAF1859929.1"/>
    </source>
</evidence>
<dbReference type="Proteomes" id="UP001295469">
    <property type="component" value="Chromosome C04"/>
</dbReference>